<dbReference type="SUPFAM" id="SSF109604">
    <property type="entry name" value="HD-domain/PDEase-like"/>
    <property type="match status" value="1"/>
</dbReference>
<dbReference type="Gene3D" id="1.10.3210.10">
    <property type="entry name" value="Hypothetical protein af1432"/>
    <property type="match status" value="1"/>
</dbReference>
<dbReference type="PANTHER" id="PTHR40202">
    <property type="match status" value="1"/>
</dbReference>
<evidence type="ECO:0000259" key="1">
    <source>
        <dbReference type="Pfam" id="PF01966"/>
    </source>
</evidence>
<dbReference type="AlphaFoldDB" id="Q1YSL9"/>
<comment type="caution">
    <text evidence="2">The sequence shown here is derived from an EMBL/GenBank/DDBJ whole genome shotgun (WGS) entry which is preliminary data.</text>
</comment>
<sequence length="176" mass="20913">MKEGTKDDYDLITIHDSENERQLFDRVINWLEMMNGESPYKISRLQHCLQAATRADNDGADTETIVCALMHDIGDVISPSNHSQVSAALLRPYVSEKNYWIILNHGLFQGYYWMHHYDEDRNARDKYKNHQYYQDCIDFCTKWDQISFDPDFDTKPLDYFIPMIKEIFLRKPKSFV</sequence>
<dbReference type="STRING" id="314287.GB2207_11238"/>
<proteinExistence type="predicted"/>
<dbReference type="OrthoDB" id="9802857at2"/>
<reference evidence="2 3" key="1">
    <citation type="submission" date="2006-03" db="EMBL/GenBank/DDBJ databases">
        <authorList>
            <person name="Giovannoni S.J."/>
            <person name="Cho J.-C."/>
            <person name="Ferriera S."/>
            <person name="Johnson J."/>
            <person name="Kravitz S."/>
            <person name="Halpern A."/>
            <person name="Remington K."/>
            <person name="Beeson K."/>
            <person name="Tran B."/>
            <person name="Rogers Y.-H."/>
            <person name="Friedman R."/>
            <person name="Venter J.C."/>
        </authorList>
    </citation>
    <scope>NUCLEOTIDE SEQUENCE [LARGE SCALE GENOMIC DNA]</scope>
    <source>
        <strain evidence="2 3">HTCC2207</strain>
    </source>
</reference>
<dbReference type="EMBL" id="AAPI01000003">
    <property type="protein sequence ID" value="EAS47187.1"/>
    <property type="molecule type" value="Genomic_DNA"/>
</dbReference>
<dbReference type="Proteomes" id="UP000005555">
    <property type="component" value="Unassembled WGS sequence"/>
</dbReference>
<dbReference type="eggNOG" id="COG4341">
    <property type="taxonomic scope" value="Bacteria"/>
</dbReference>
<evidence type="ECO:0000313" key="3">
    <source>
        <dbReference type="Proteomes" id="UP000005555"/>
    </source>
</evidence>
<dbReference type="PANTHER" id="PTHR40202:SF1">
    <property type="entry name" value="HD DOMAIN-CONTAINING PROTEIN"/>
    <property type="match status" value="1"/>
</dbReference>
<accession>Q1YSL9</accession>
<dbReference type="InterPro" id="IPR052567">
    <property type="entry name" value="OP_Dioxygenase"/>
</dbReference>
<name>Q1YSL9_9GAMM</name>
<organism evidence="2 3">
    <name type="scientific">gamma proteobacterium HTCC2207</name>
    <dbReference type="NCBI Taxonomy" id="314287"/>
    <lineage>
        <taxon>Bacteria</taxon>
        <taxon>Pseudomonadati</taxon>
        <taxon>Pseudomonadota</taxon>
        <taxon>Gammaproteobacteria</taxon>
        <taxon>Cellvibrionales</taxon>
        <taxon>Porticoccaceae</taxon>
        <taxon>SAR92 clade</taxon>
    </lineage>
</organism>
<dbReference type="Pfam" id="PF01966">
    <property type="entry name" value="HD"/>
    <property type="match status" value="1"/>
</dbReference>
<keyword evidence="3" id="KW-1185">Reference proteome</keyword>
<dbReference type="HOGENOM" id="CLU_090433_0_0_6"/>
<evidence type="ECO:0000313" key="2">
    <source>
        <dbReference type="EMBL" id="EAS47187.1"/>
    </source>
</evidence>
<feature type="domain" description="HD" evidence="1">
    <location>
        <begin position="44"/>
        <end position="105"/>
    </location>
</feature>
<protein>
    <recommendedName>
        <fullName evidence="1">HD domain-containing protein</fullName>
    </recommendedName>
</protein>
<dbReference type="InterPro" id="IPR006674">
    <property type="entry name" value="HD_domain"/>
</dbReference>
<gene>
    <name evidence="2" type="ORF">GB2207_11238</name>
</gene>